<dbReference type="InterPro" id="IPR019734">
    <property type="entry name" value="TPR_rpt"/>
</dbReference>
<dbReference type="RefSeq" id="WP_183190689.1">
    <property type="nucleotide sequence ID" value="NZ_JACICD010000006.1"/>
</dbReference>
<dbReference type="SUPFAM" id="SSF48452">
    <property type="entry name" value="TPR-like"/>
    <property type="match status" value="1"/>
</dbReference>
<organism evidence="3 4">
    <name type="scientific">Ancylobacter tetraedralis</name>
    <dbReference type="NCBI Taxonomy" id="217068"/>
    <lineage>
        <taxon>Bacteria</taxon>
        <taxon>Pseudomonadati</taxon>
        <taxon>Pseudomonadota</taxon>
        <taxon>Alphaproteobacteria</taxon>
        <taxon>Hyphomicrobiales</taxon>
        <taxon>Xanthobacteraceae</taxon>
        <taxon>Ancylobacter</taxon>
    </lineage>
</organism>
<dbReference type="Proteomes" id="UP000533469">
    <property type="component" value="Unassembled WGS sequence"/>
</dbReference>
<sequence length="527" mass="58719">MNVADFENSPDLTKLMTIDPTGLSDDDAMTLAALLVDLSAEAASAGGLERAEAVLTCLEARGLEPAHRARWHYFTANLWSIRRHQSPTHRTWTWLSNEIDQELLALRRAVASEGFEGLGLIQRAQALTNLGTILNHIGRFVEAIEAWDRALALVPNMAMANGNRGIGLSHYAASLHDAGHNYVLAGAAHEAFRRAIDPDAIIDSVGLEPALSYFAKQAKALDAYLTANPVEVDLHGHSLGRGRREREYRRWCLTRRLFINPLNDAGTFEIAARDVMMLPSITVVGLDGGPGPPPVIAYFNLIKQEYAAARFACWEGVTASGVHFADRGVQVYNTLDYPAVGFAVERLKMAFRGAYSIFDKVAFCLNSYLGLGHPERQVSFRNLWFVKGRGKTLHPNLDGLANWPLRGLFWLSKDVFENDFKDVTEPDAQAIYELRNHLEHKFVSVHDMFLRAVSISPSPETAPGIFDLSFEDLAARTSRQLKLARAAIMYLTLAIHAEERRREAERPPGASFPMSLDTWDDAWKRRD</sequence>
<keyword evidence="4" id="KW-1185">Reference proteome</keyword>
<reference evidence="3 4" key="1">
    <citation type="submission" date="2020-08" db="EMBL/GenBank/DDBJ databases">
        <title>Genomic Encyclopedia of Type Strains, Phase IV (KMG-IV): sequencing the most valuable type-strain genomes for metagenomic binning, comparative biology and taxonomic classification.</title>
        <authorList>
            <person name="Goeker M."/>
        </authorList>
    </citation>
    <scope>NUCLEOTIDE SEQUENCE [LARGE SCALE GENOMIC DNA]</scope>
    <source>
        <strain evidence="3 4">DSM 5895</strain>
    </source>
</reference>
<proteinExistence type="predicted"/>
<dbReference type="AlphaFoldDB" id="A0A839ZCY2"/>
<evidence type="ECO:0000256" key="1">
    <source>
        <dbReference type="PROSITE-ProRule" id="PRU00339"/>
    </source>
</evidence>
<accession>A0A839ZCY2</accession>
<feature type="repeat" description="TPR" evidence="1">
    <location>
        <begin position="124"/>
        <end position="157"/>
    </location>
</feature>
<dbReference type="InterPro" id="IPR011990">
    <property type="entry name" value="TPR-like_helical_dom_sf"/>
</dbReference>
<gene>
    <name evidence="3" type="ORF">FHS55_003133</name>
</gene>
<comment type="caution">
    <text evidence="3">The sequence shown here is derived from an EMBL/GenBank/DDBJ whole genome shotgun (WGS) entry which is preliminary data.</text>
</comment>
<protein>
    <submittedName>
        <fullName evidence="3">Tetratricopeptide (TPR) repeat protein</fullName>
    </submittedName>
</protein>
<dbReference type="Gene3D" id="1.25.40.10">
    <property type="entry name" value="Tetratricopeptide repeat domain"/>
    <property type="match status" value="1"/>
</dbReference>
<evidence type="ECO:0000259" key="2">
    <source>
        <dbReference type="Pfam" id="PF18733"/>
    </source>
</evidence>
<dbReference type="PROSITE" id="PS50293">
    <property type="entry name" value="TPR_REGION"/>
    <property type="match status" value="1"/>
</dbReference>
<dbReference type="SMART" id="SM00028">
    <property type="entry name" value="TPR"/>
    <property type="match status" value="1"/>
</dbReference>
<dbReference type="EMBL" id="JACICD010000006">
    <property type="protein sequence ID" value="MBB3772512.1"/>
    <property type="molecule type" value="Genomic_DNA"/>
</dbReference>
<evidence type="ECO:0000313" key="3">
    <source>
        <dbReference type="EMBL" id="MBB3772512.1"/>
    </source>
</evidence>
<dbReference type="PROSITE" id="PS50005">
    <property type="entry name" value="TPR"/>
    <property type="match status" value="1"/>
</dbReference>
<name>A0A839ZCY2_9HYPH</name>
<dbReference type="InterPro" id="IPR040826">
    <property type="entry name" value="HEPN_LA2681"/>
</dbReference>
<evidence type="ECO:0000313" key="4">
    <source>
        <dbReference type="Proteomes" id="UP000533469"/>
    </source>
</evidence>
<dbReference type="Pfam" id="PF18733">
    <property type="entry name" value="HEPN_LA2681"/>
    <property type="match status" value="1"/>
</dbReference>
<keyword evidence="1" id="KW-0802">TPR repeat</keyword>
<feature type="domain" description="LA2681-like HEPN" evidence="2">
    <location>
        <begin position="291"/>
        <end position="498"/>
    </location>
</feature>